<sequence length="753" mass="81829">MTRQSGTQCLTPEDYDAAQQDGSNAGQDGRPSASDSPGTAPAVNSNEARVLAHAGSVPTPPASPSAQRPRDDDEVEVDVSSSEVRLHSGRLYLALPNVQPSGLDEEEIKFLIQRLEMDLKVAFGKIRAKSHRKPGRESSLFINMRMSGTLEHGATKVKLKPCIWFFCGSRWCRKIIEKDLKKLSWRLPCGLQIVDKGGPLLAASDDSDQGLVDDDRSYNGPRPAIDHCFSRTFEDGHPYGAGCHTDYGDSTCLAGPSSTAQNEPAFASGTSNYATRFDTTGDSEPGGSIPSPTPSFLALRPDGHWEDASSNGHWGDAPSVGTASSGAVSSHSRVTDVNNTIHRQRPPSSSYFLPCEFAKLTGCGRLFRGDEEDEWMDHIGGHLRGYLPQKLRCWFCLDFSFDANETSDGDRRLNFELRMQHIRDHIVYDGYSVSAARPDSFVIRHLKLHRLVDSQTWHSIVSRNVVLSGPGCRVATRRGSRASMSNRTHAAETSLELSNGMALEFHLQESSTNSSIGLVCRSTIRRRKEIISERFAKIGGVITVTRGSETILYGVTSGHSIVCQVLDKTPSGDGKSNGSCDGDSEACSGDSSSDQSSADNDSHSPDSLPVIPYENTRGWMNASQGLVATFVGLRADSMKVGMIPQETSVRSEEVAGDLALIQIPDDCVGWLQNDFIDPIKPARSPGPGKRMGSAGIEPSEDENNIFVLLGKTRSIMASRVAGTFHFSVGGRKVETERILLSEELGEYSHHKPI</sequence>
<name>A0ABR3WM45_9PEZI</name>
<feature type="compositionally biased region" description="Polar residues" evidence="1">
    <location>
        <begin position="1"/>
        <end position="10"/>
    </location>
</feature>
<feature type="region of interest" description="Disordered" evidence="1">
    <location>
        <begin position="570"/>
        <end position="611"/>
    </location>
</feature>
<accession>A0ABR3WM45</accession>
<evidence type="ECO:0008006" key="4">
    <source>
        <dbReference type="Google" id="ProtNLM"/>
    </source>
</evidence>
<comment type="caution">
    <text evidence="2">The sequence shown here is derived from an EMBL/GenBank/DDBJ whole genome shotgun (WGS) entry which is preliminary data.</text>
</comment>
<evidence type="ECO:0000256" key="1">
    <source>
        <dbReference type="SAM" id="MobiDB-lite"/>
    </source>
</evidence>
<dbReference type="EMBL" id="JAWRVE010000066">
    <property type="protein sequence ID" value="KAL1864721.1"/>
    <property type="molecule type" value="Genomic_DNA"/>
</dbReference>
<gene>
    <name evidence="2" type="ORF">Daus18300_007523</name>
</gene>
<proteinExistence type="predicted"/>
<feature type="compositionally biased region" description="Polar residues" evidence="1">
    <location>
        <begin position="258"/>
        <end position="282"/>
    </location>
</feature>
<organism evidence="2 3">
    <name type="scientific">Diaporthe australafricana</name>
    <dbReference type="NCBI Taxonomy" id="127596"/>
    <lineage>
        <taxon>Eukaryota</taxon>
        <taxon>Fungi</taxon>
        <taxon>Dikarya</taxon>
        <taxon>Ascomycota</taxon>
        <taxon>Pezizomycotina</taxon>
        <taxon>Sordariomycetes</taxon>
        <taxon>Sordariomycetidae</taxon>
        <taxon>Diaporthales</taxon>
        <taxon>Diaporthaceae</taxon>
        <taxon>Diaporthe</taxon>
    </lineage>
</organism>
<protein>
    <recommendedName>
        <fullName evidence="4">C2H2-type domain-containing protein</fullName>
    </recommendedName>
</protein>
<keyword evidence="3" id="KW-1185">Reference proteome</keyword>
<dbReference type="Proteomes" id="UP001583177">
    <property type="component" value="Unassembled WGS sequence"/>
</dbReference>
<feature type="compositionally biased region" description="Polar residues" evidence="1">
    <location>
        <begin position="33"/>
        <end position="47"/>
    </location>
</feature>
<evidence type="ECO:0000313" key="3">
    <source>
        <dbReference type="Proteomes" id="UP001583177"/>
    </source>
</evidence>
<evidence type="ECO:0000313" key="2">
    <source>
        <dbReference type="EMBL" id="KAL1864721.1"/>
    </source>
</evidence>
<reference evidence="2 3" key="1">
    <citation type="journal article" date="2024" name="IMA Fungus">
        <title>IMA Genome - F19 : A genome assembly and annotation guide to empower mycologists, including annotated draft genome sequences of Ceratocystis pirilliformis, Diaporthe australafricana, Fusarium ophioides, Paecilomyces lecythidis, and Sporothrix stenoceras.</title>
        <authorList>
            <person name="Aylward J."/>
            <person name="Wilson A.M."/>
            <person name="Visagie C.M."/>
            <person name="Spraker J."/>
            <person name="Barnes I."/>
            <person name="Buitendag C."/>
            <person name="Ceriani C."/>
            <person name="Del Mar Angel L."/>
            <person name="du Plessis D."/>
            <person name="Fuchs T."/>
            <person name="Gasser K."/>
            <person name="Kramer D."/>
            <person name="Li W."/>
            <person name="Munsamy K."/>
            <person name="Piso A."/>
            <person name="Price J.L."/>
            <person name="Sonnekus B."/>
            <person name="Thomas C."/>
            <person name="van der Nest A."/>
            <person name="van Dijk A."/>
            <person name="van Heerden A."/>
            <person name="van Vuuren N."/>
            <person name="Yilmaz N."/>
            <person name="Duong T.A."/>
            <person name="van der Merwe N.A."/>
            <person name="Wingfield M.J."/>
            <person name="Wingfield B.D."/>
        </authorList>
    </citation>
    <scope>NUCLEOTIDE SEQUENCE [LARGE SCALE GENOMIC DNA]</scope>
    <source>
        <strain evidence="2 3">CMW 18300</strain>
    </source>
</reference>
<feature type="compositionally biased region" description="Low complexity" evidence="1">
    <location>
        <begin position="579"/>
        <end position="599"/>
    </location>
</feature>
<feature type="compositionally biased region" description="Low complexity" evidence="1">
    <location>
        <begin position="319"/>
        <end position="332"/>
    </location>
</feature>
<feature type="region of interest" description="Disordered" evidence="1">
    <location>
        <begin position="1"/>
        <end position="81"/>
    </location>
</feature>
<feature type="region of interest" description="Disordered" evidence="1">
    <location>
        <begin position="258"/>
        <end position="334"/>
    </location>
</feature>